<keyword evidence="2" id="KW-1185">Reference proteome</keyword>
<reference evidence="1 2" key="1">
    <citation type="journal article" date="2020" name="Microb. Genom.">
        <title>Genetic diversity of clinical and environmental Mucorales isolates obtained from an investigation of mucormycosis cases among solid organ transplant recipients.</title>
        <authorList>
            <person name="Nguyen M.H."/>
            <person name="Kaul D."/>
            <person name="Muto C."/>
            <person name="Cheng S.J."/>
            <person name="Richter R.A."/>
            <person name="Bruno V.M."/>
            <person name="Liu G."/>
            <person name="Beyhan S."/>
            <person name="Sundermann A.J."/>
            <person name="Mounaud S."/>
            <person name="Pasculle A.W."/>
            <person name="Nierman W.C."/>
            <person name="Driscoll E."/>
            <person name="Cumbie R."/>
            <person name="Clancy C.J."/>
            <person name="Dupont C.L."/>
        </authorList>
    </citation>
    <scope>NUCLEOTIDE SEQUENCE [LARGE SCALE GENOMIC DNA]</scope>
    <source>
        <strain evidence="1 2">GL24</strain>
    </source>
</reference>
<gene>
    <name evidence="1" type="ORF">G6F50_017878</name>
</gene>
<proteinExistence type="predicted"/>
<evidence type="ECO:0000313" key="2">
    <source>
        <dbReference type="Proteomes" id="UP000740926"/>
    </source>
</evidence>
<sequence length="92" mass="9901">MAMERDVLVAAEHVTDRATHARETAGNGWRCVLHAGSADTGARKNTEVVDYRFHDGSASLAGICIPAAAICRSTVARAWRSATMDSEVSRWA</sequence>
<name>A0A9P6XNZ3_9FUNG</name>
<evidence type="ECO:0000313" key="1">
    <source>
        <dbReference type="EMBL" id="KAG1529618.1"/>
    </source>
</evidence>
<comment type="caution">
    <text evidence="1">The sequence shown here is derived from an EMBL/GenBank/DDBJ whole genome shotgun (WGS) entry which is preliminary data.</text>
</comment>
<accession>A0A9P6XNZ3</accession>
<dbReference type="EMBL" id="JAANIU010014574">
    <property type="protein sequence ID" value="KAG1529618.1"/>
    <property type="molecule type" value="Genomic_DNA"/>
</dbReference>
<dbReference type="Proteomes" id="UP000740926">
    <property type="component" value="Unassembled WGS sequence"/>
</dbReference>
<dbReference type="AlphaFoldDB" id="A0A9P6XNZ3"/>
<organism evidence="1 2">
    <name type="scientific">Rhizopus delemar</name>
    <dbReference type="NCBI Taxonomy" id="936053"/>
    <lineage>
        <taxon>Eukaryota</taxon>
        <taxon>Fungi</taxon>
        <taxon>Fungi incertae sedis</taxon>
        <taxon>Mucoromycota</taxon>
        <taxon>Mucoromycotina</taxon>
        <taxon>Mucoromycetes</taxon>
        <taxon>Mucorales</taxon>
        <taxon>Mucorineae</taxon>
        <taxon>Rhizopodaceae</taxon>
        <taxon>Rhizopus</taxon>
    </lineage>
</organism>
<protein>
    <submittedName>
        <fullName evidence="1">Uncharacterized protein</fullName>
    </submittedName>
</protein>